<protein>
    <submittedName>
        <fullName evidence="2">Uncharacterized protein</fullName>
    </submittedName>
</protein>
<organism evidence="2">
    <name type="scientific">Dissoconium aciculare CBS 342.82</name>
    <dbReference type="NCBI Taxonomy" id="1314786"/>
    <lineage>
        <taxon>Eukaryota</taxon>
        <taxon>Fungi</taxon>
        <taxon>Dikarya</taxon>
        <taxon>Ascomycota</taxon>
        <taxon>Pezizomycotina</taxon>
        <taxon>Dothideomycetes</taxon>
        <taxon>Dothideomycetidae</taxon>
        <taxon>Mycosphaerellales</taxon>
        <taxon>Dissoconiaceae</taxon>
        <taxon>Dissoconium</taxon>
    </lineage>
</organism>
<evidence type="ECO:0000313" key="2">
    <source>
        <dbReference type="RefSeq" id="XP_033458254.1"/>
    </source>
</evidence>
<accession>A0A6J3LZX3</accession>
<reference evidence="2" key="2">
    <citation type="submission" date="2020-04" db="EMBL/GenBank/DDBJ databases">
        <authorList>
            <consortium name="NCBI Genome Project"/>
        </authorList>
    </citation>
    <scope>NUCLEOTIDE SEQUENCE</scope>
    <source>
        <strain evidence="2">CBS 342.82</strain>
    </source>
</reference>
<keyword evidence="1" id="KW-1185">Reference proteome</keyword>
<dbReference type="GeneID" id="54357903"/>
<reference evidence="2" key="1">
    <citation type="submission" date="2020-01" db="EMBL/GenBank/DDBJ databases">
        <authorList>
            <consortium name="DOE Joint Genome Institute"/>
            <person name="Haridas S."/>
            <person name="Albert R."/>
            <person name="Binder M."/>
            <person name="Bloem J."/>
            <person name="Labutti K."/>
            <person name="Salamov A."/>
            <person name="Andreopoulos B."/>
            <person name="Baker S.E."/>
            <person name="Barry K."/>
            <person name="Bills G."/>
            <person name="Bluhm B.H."/>
            <person name="Cannon C."/>
            <person name="Castanera R."/>
            <person name="Culley D.E."/>
            <person name="Daum C."/>
            <person name="Ezra D."/>
            <person name="Gonzalez J.B."/>
            <person name="Henrissat B."/>
            <person name="Kuo A."/>
            <person name="Liang C."/>
            <person name="Lipzen A."/>
            <person name="Lutzoni F."/>
            <person name="Magnuson J."/>
            <person name="Mondo S."/>
            <person name="Nolan M."/>
            <person name="Ohm R."/>
            <person name="Pangilinan J."/>
            <person name="Park H.-J."/>
            <person name="Ramirez L."/>
            <person name="Alfaro M."/>
            <person name="Sun H."/>
            <person name="Tritt A."/>
            <person name="Yoshinaga Y."/>
            <person name="Zwiers L.-H."/>
            <person name="Turgeon B.G."/>
            <person name="Goodwin S.B."/>
            <person name="Spatafora J.W."/>
            <person name="Crous P.W."/>
            <person name="Grigoriev I.V."/>
        </authorList>
    </citation>
    <scope>NUCLEOTIDE SEQUENCE</scope>
    <source>
        <strain evidence="2">CBS 342.82</strain>
    </source>
</reference>
<dbReference type="Proteomes" id="UP000504637">
    <property type="component" value="Unplaced"/>
</dbReference>
<gene>
    <name evidence="2" type="ORF">K489DRAFT_269363</name>
</gene>
<name>A0A6J3LZX3_9PEZI</name>
<proteinExistence type="predicted"/>
<dbReference type="AlphaFoldDB" id="A0A6J3LZX3"/>
<reference evidence="2" key="3">
    <citation type="submission" date="2025-08" db="UniProtKB">
        <authorList>
            <consortium name="RefSeq"/>
        </authorList>
    </citation>
    <scope>IDENTIFICATION</scope>
    <source>
        <strain evidence="2">CBS 342.82</strain>
    </source>
</reference>
<evidence type="ECO:0000313" key="1">
    <source>
        <dbReference type="Proteomes" id="UP000504637"/>
    </source>
</evidence>
<sequence length="212" mass="23480">MADRWTGTVVGGAGTAGRRTTRLCTAITLLPHRAFLLIRTVMRNTTSPRFPTSFQHPCDRHKRTARFMGGENNHARVPYYKTLLQQTSAYLSSERVDDSVDGDDDIGIGELKGYVAEWINDGCGRTPNPDICMFTRSSLQGDMNRQVENAVGTEVVLYRVYALGCSSKWSVPDRCYSRVSIRAVSWSPGTDVGVWLHLPVLARAPGTGIDRV</sequence>
<dbReference type="RefSeq" id="XP_033458254.1">
    <property type="nucleotide sequence ID" value="XM_033600103.1"/>
</dbReference>